<keyword evidence="1" id="KW-0812">Transmembrane</keyword>
<dbReference type="Proteomes" id="UP001206206">
    <property type="component" value="Unassembled WGS sequence"/>
</dbReference>
<gene>
    <name evidence="3" type="ORF">NON19_20930</name>
</gene>
<feature type="transmembrane region" description="Helical" evidence="1">
    <location>
        <begin position="356"/>
        <end position="375"/>
    </location>
</feature>
<proteinExistence type="predicted"/>
<protein>
    <submittedName>
        <fullName evidence="3">Uncharacterized protein</fullName>
    </submittedName>
</protein>
<evidence type="ECO:0000313" key="4">
    <source>
        <dbReference type="Proteomes" id="UP001206206"/>
    </source>
</evidence>
<keyword evidence="4" id="KW-1185">Reference proteome</keyword>
<organism evidence="3 4">
    <name type="scientific">Streptantibioticus rubrisoli</name>
    <dbReference type="NCBI Taxonomy" id="1387313"/>
    <lineage>
        <taxon>Bacteria</taxon>
        <taxon>Bacillati</taxon>
        <taxon>Actinomycetota</taxon>
        <taxon>Actinomycetes</taxon>
        <taxon>Kitasatosporales</taxon>
        <taxon>Streptomycetaceae</taxon>
        <taxon>Streptantibioticus</taxon>
    </lineage>
</organism>
<keyword evidence="2" id="KW-0732">Signal</keyword>
<dbReference type="PROSITE" id="PS51257">
    <property type="entry name" value="PROKAR_LIPOPROTEIN"/>
    <property type="match status" value="1"/>
</dbReference>
<comment type="caution">
    <text evidence="3">The sequence shown here is derived from an EMBL/GenBank/DDBJ whole genome shotgun (WGS) entry which is preliminary data.</text>
</comment>
<dbReference type="RefSeq" id="WP_255930261.1">
    <property type="nucleotide sequence ID" value="NZ_JANFNH010000027.1"/>
</dbReference>
<evidence type="ECO:0000313" key="3">
    <source>
        <dbReference type="EMBL" id="MCQ4044427.1"/>
    </source>
</evidence>
<dbReference type="EMBL" id="JANFNH010000027">
    <property type="protein sequence ID" value="MCQ4044427.1"/>
    <property type="molecule type" value="Genomic_DNA"/>
</dbReference>
<keyword evidence="1" id="KW-0472">Membrane</keyword>
<feature type="chain" id="PRO_5045995750" evidence="2">
    <location>
        <begin position="28"/>
        <end position="383"/>
    </location>
</feature>
<evidence type="ECO:0000256" key="2">
    <source>
        <dbReference type="SAM" id="SignalP"/>
    </source>
</evidence>
<keyword evidence="1" id="KW-1133">Transmembrane helix</keyword>
<feature type="signal peptide" evidence="2">
    <location>
        <begin position="1"/>
        <end position="27"/>
    </location>
</feature>
<reference evidence="3 4" key="1">
    <citation type="submission" date="2022-06" db="EMBL/GenBank/DDBJ databases">
        <title>Draft genome sequence of type strain Streptomyces rubrisoli DSM 42083.</title>
        <authorList>
            <person name="Duangmal K."/>
            <person name="Klaysubun C."/>
        </authorList>
    </citation>
    <scope>NUCLEOTIDE SEQUENCE [LARGE SCALE GENOMIC DNA]</scope>
    <source>
        <strain evidence="3 4">DSM 42083</strain>
    </source>
</reference>
<name>A0ABT1PGC4_9ACTN</name>
<sequence length="383" mass="41154">MGWSRRVAALVSGILLSGCVATGTAFAAPGPKLDVETYGSDGARPGELADLSLDGEPRGLKAVTATSSAFSRPVTFKWSEYRGGYEAVATLGISDKPGVYPLAVTIGDRVVARDRIRVLPSERPSFKVQTLYAPVARPGESVDAEFDDLYPGETGTDFTVRSTALAGPVRLVHNNQLDHFTPRLFTAVPRLRADLADGTYAFDLYGPDGRRIAEKSITVRAARPGDSDYLGKARGPAFFPPFDIDKAREHGYRVRAGGRVYVLWKDADPDPGEENRLYASSPAFTQPVNLRRDDSKAADGDDPRYYALATVRTGLRPGTYPVTVVAHHGRVKRTNSLTITAGPAPRRSVTAGPGTGWLGASGGLLVVTAIGVYVIRRRRHTTA</sequence>
<accession>A0ABT1PGC4</accession>
<evidence type="ECO:0000256" key="1">
    <source>
        <dbReference type="SAM" id="Phobius"/>
    </source>
</evidence>